<evidence type="ECO:0000313" key="7">
    <source>
        <dbReference type="EMBL" id="MFI1461548.1"/>
    </source>
</evidence>
<protein>
    <submittedName>
        <fullName evidence="7">LysR family transcriptional regulator</fullName>
    </submittedName>
</protein>
<gene>
    <name evidence="7" type="ORF">ACH4WX_12590</name>
</gene>
<dbReference type="InterPro" id="IPR000847">
    <property type="entry name" value="LysR_HTH_N"/>
</dbReference>
<organism evidence="7 8">
    <name type="scientific">Nocardia carnea</name>
    <dbReference type="NCBI Taxonomy" id="37328"/>
    <lineage>
        <taxon>Bacteria</taxon>
        <taxon>Bacillati</taxon>
        <taxon>Actinomycetota</taxon>
        <taxon>Actinomycetes</taxon>
        <taxon>Mycobacteriales</taxon>
        <taxon>Nocardiaceae</taxon>
        <taxon>Nocardia</taxon>
    </lineage>
</organism>
<keyword evidence="8" id="KW-1185">Reference proteome</keyword>
<evidence type="ECO:0000256" key="2">
    <source>
        <dbReference type="ARBA" id="ARBA00023015"/>
    </source>
</evidence>
<reference evidence="7 8" key="1">
    <citation type="submission" date="2024-10" db="EMBL/GenBank/DDBJ databases">
        <title>The Natural Products Discovery Center: Release of the First 8490 Sequenced Strains for Exploring Actinobacteria Biosynthetic Diversity.</title>
        <authorList>
            <person name="Kalkreuter E."/>
            <person name="Kautsar S.A."/>
            <person name="Yang D."/>
            <person name="Bader C.D."/>
            <person name="Teijaro C.N."/>
            <person name="Fluegel L."/>
            <person name="Davis C.M."/>
            <person name="Simpson J.R."/>
            <person name="Lauterbach L."/>
            <person name="Steele A.D."/>
            <person name="Gui C."/>
            <person name="Meng S."/>
            <person name="Li G."/>
            <person name="Viehrig K."/>
            <person name="Ye F."/>
            <person name="Su P."/>
            <person name="Kiefer A.F."/>
            <person name="Nichols A."/>
            <person name="Cepeda A.J."/>
            <person name="Yan W."/>
            <person name="Fan B."/>
            <person name="Jiang Y."/>
            <person name="Adhikari A."/>
            <person name="Zheng C.-J."/>
            <person name="Schuster L."/>
            <person name="Cowan T.M."/>
            <person name="Smanski M.J."/>
            <person name="Chevrette M.G."/>
            <person name="De Carvalho L.P.S."/>
            <person name="Shen B."/>
        </authorList>
    </citation>
    <scope>NUCLEOTIDE SEQUENCE [LARGE SCALE GENOMIC DNA]</scope>
    <source>
        <strain evidence="7 8">NPDC020568</strain>
    </source>
</reference>
<dbReference type="GeneID" id="93504547"/>
<dbReference type="Gene3D" id="3.40.190.10">
    <property type="entry name" value="Periplasmic binding protein-like II"/>
    <property type="match status" value="2"/>
</dbReference>
<evidence type="ECO:0000256" key="4">
    <source>
        <dbReference type="ARBA" id="ARBA00023159"/>
    </source>
</evidence>
<dbReference type="InterPro" id="IPR005119">
    <property type="entry name" value="LysR_subst-bd"/>
</dbReference>
<proteinExistence type="inferred from homology"/>
<dbReference type="InterPro" id="IPR036390">
    <property type="entry name" value="WH_DNA-bd_sf"/>
</dbReference>
<keyword evidence="3" id="KW-0238">DNA-binding</keyword>
<dbReference type="PROSITE" id="PS50931">
    <property type="entry name" value="HTH_LYSR"/>
    <property type="match status" value="1"/>
</dbReference>
<dbReference type="SUPFAM" id="SSF53850">
    <property type="entry name" value="Periplasmic binding protein-like II"/>
    <property type="match status" value="1"/>
</dbReference>
<keyword evidence="5" id="KW-0804">Transcription</keyword>
<name>A0ABW7TPF7_9NOCA</name>
<evidence type="ECO:0000313" key="8">
    <source>
        <dbReference type="Proteomes" id="UP001611263"/>
    </source>
</evidence>
<dbReference type="RefSeq" id="WP_063820555.1">
    <property type="nucleotide sequence ID" value="NZ_JBIRUQ010000002.1"/>
</dbReference>
<evidence type="ECO:0000259" key="6">
    <source>
        <dbReference type="PROSITE" id="PS50931"/>
    </source>
</evidence>
<keyword evidence="2" id="KW-0805">Transcription regulation</keyword>
<accession>A0ABW7TPF7</accession>
<evidence type="ECO:0000256" key="1">
    <source>
        <dbReference type="ARBA" id="ARBA00009437"/>
    </source>
</evidence>
<dbReference type="SUPFAM" id="SSF46785">
    <property type="entry name" value="Winged helix' DNA-binding domain"/>
    <property type="match status" value="1"/>
</dbReference>
<evidence type="ECO:0000256" key="3">
    <source>
        <dbReference type="ARBA" id="ARBA00023125"/>
    </source>
</evidence>
<feature type="domain" description="HTH lysR-type" evidence="6">
    <location>
        <begin position="4"/>
        <end position="61"/>
    </location>
</feature>
<dbReference type="PANTHER" id="PTHR30346">
    <property type="entry name" value="TRANSCRIPTIONAL DUAL REGULATOR HCAR-RELATED"/>
    <property type="match status" value="1"/>
</dbReference>
<keyword evidence="4" id="KW-0010">Activator</keyword>
<dbReference type="PANTHER" id="PTHR30346:SF0">
    <property type="entry name" value="HCA OPERON TRANSCRIPTIONAL ACTIVATOR HCAR"/>
    <property type="match status" value="1"/>
</dbReference>
<dbReference type="Proteomes" id="UP001611263">
    <property type="component" value="Unassembled WGS sequence"/>
</dbReference>
<sequence>MPDLPVRELECLLVLAEELHFGRTAERLRVSQSRVSQLVAALERTIGTQLVHRTSRRVALTDFGADFVERVRPVYTELTDLVGGARREARHEVPAPIRLGFQGIAYETVTWTLTRFARENPEVSLALHEIPLGDPFGALLDGRVDAAVALLPVREPELSVGFVFPPAPRMLAVGRGHPLAEAERIDAEVLATVDLVSPAGPAPDYWRDVHFPRFTPLGAPITTTARVATLQEGMTLAATGRYALLTCRPVAERNQRADLRYVRVTGFDEESRMALIWRSGPRRAQLTKLAALLGELPGAPPADLFATASSPTGLPVVS</sequence>
<comment type="similarity">
    <text evidence="1">Belongs to the LysR transcriptional regulatory family.</text>
</comment>
<evidence type="ECO:0000256" key="5">
    <source>
        <dbReference type="ARBA" id="ARBA00023163"/>
    </source>
</evidence>
<dbReference type="Gene3D" id="1.10.10.10">
    <property type="entry name" value="Winged helix-like DNA-binding domain superfamily/Winged helix DNA-binding domain"/>
    <property type="match status" value="1"/>
</dbReference>
<dbReference type="EMBL" id="JBIRUQ010000002">
    <property type="protein sequence ID" value="MFI1461548.1"/>
    <property type="molecule type" value="Genomic_DNA"/>
</dbReference>
<dbReference type="Pfam" id="PF03466">
    <property type="entry name" value="LysR_substrate"/>
    <property type="match status" value="1"/>
</dbReference>
<dbReference type="InterPro" id="IPR036388">
    <property type="entry name" value="WH-like_DNA-bd_sf"/>
</dbReference>
<comment type="caution">
    <text evidence="7">The sequence shown here is derived from an EMBL/GenBank/DDBJ whole genome shotgun (WGS) entry which is preliminary data.</text>
</comment>
<dbReference type="Pfam" id="PF00126">
    <property type="entry name" value="HTH_1"/>
    <property type="match status" value="1"/>
</dbReference>